<keyword evidence="2" id="KW-0805">Transcription regulation</keyword>
<dbReference type="Pfam" id="PF03466">
    <property type="entry name" value="LysR_substrate"/>
    <property type="match status" value="1"/>
</dbReference>
<dbReference type="Pfam" id="PF00126">
    <property type="entry name" value="HTH_1"/>
    <property type="match status" value="1"/>
</dbReference>
<evidence type="ECO:0000259" key="5">
    <source>
        <dbReference type="PROSITE" id="PS50931"/>
    </source>
</evidence>
<dbReference type="SUPFAM" id="SSF53850">
    <property type="entry name" value="Periplasmic binding protein-like II"/>
    <property type="match status" value="1"/>
</dbReference>
<feature type="domain" description="HTH lysR-type" evidence="5">
    <location>
        <begin position="15"/>
        <end position="67"/>
    </location>
</feature>
<dbReference type="PANTHER" id="PTHR30537:SF79">
    <property type="entry name" value="TRANSCRIPTIONAL REGULATOR-RELATED"/>
    <property type="match status" value="1"/>
</dbReference>
<dbReference type="PRINTS" id="PR00039">
    <property type="entry name" value="HTHLYSR"/>
</dbReference>
<dbReference type="InterPro" id="IPR036388">
    <property type="entry name" value="WH-like_DNA-bd_sf"/>
</dbReference>
<dbReference type="Proteomes" id="UP000620139">
    <property type="component" value="Unassembled WGS sequence"/>
</dbReference>
<dbReference type="PANTHER" id="PTHR30537">
    <property type="entry name" value="HTH-TYPE TRANSCRIPTIONAL REGULATOR"/>
    <property type="match status" value="1"/>
</dbReference>
<dbReference type="GO" id="GO:0003700">
    <property type="term" value="F:DNA-binding transcription factor activity"/>
    <property type="evidence" value="ECO:0007669"/>
    <property type="project" value="InterPro"/>
</dbReference>
<accession>A0A931NFK5</accession>
<evidence type="ECO:0000313" key="7">
    <source>
        <dbReference type="Proteomes" id="UP000620139"/>
    </source>
</evidence>
<protein>
    <submittedName>
        <fullName evidence="6">LysR family transcriptional regulator</fullName>
    </submittedName>
</protein>
<evidence type="ECO:0000256" key="1">
    <source>
        <dbReference type="ARBA" id="ARBA00009437"/>
    </source>
</evidence>
<dbReference type="RefSeq" id="WP_198101945.1">
    <property type="nucleotide sequence ID" value="NZ_JAEDAL010000012.1"/>
</dbReference>
<dbReference type="InterPro" id="IPR036390">
    <property type="entry name" value="WH_DNA-bd_sf"/>
</dbReference>
<gene>
    <name evidence="6" type="ORF">I7X43_15920</name>
</gene>
<evidence type="ECO:0000256" key="3">
    <source>
        <dbReference type="ARBA" id="ARBA00023125"/>
    </source>
</evidence>
<dbReference type="InterPro" id="IPR000847">
    <property type="entry name" value="LysR_HTH_N"/>
</dbReference>
<dbReference type="CDD" id="cd08432">
    <property type="entry name" value="PBP2_GcdR_TrpI_HvrB_AmpR_like"/>
    <property type="match status" value="1"/>
</dbReference>
<name>A0A931NFK5_9BURK</name>
<dbReference type="AlphaFoldDB" id="A0A931NFK5"/>
<evidence type="ECO:0000256" key="4">
    <source>
        <dbReference type="ARBA" id="ARBA00023163"/>
    </source>
</evidence>
<sequence length="318" mass="35718">MNKSIRTRPLNIGPLRTFEAVARLLNFRAAAEELHLTQPAVSRQIKALEDELGLLLFERGTRHVALTGAGHQLRAATLPVLAQLDQTVRQMRRDAGRQVIHLTTFPSFASLWLLPRLEAFQRQHPQLDIRISANDQTQDLEAAGFDLGLGYFLQSPRQGRAEALFGEVLTPVHSPARVLRGEQFNLPPLREPADLVGHTLAEEDDDRPANVHAKWRNWLKAQGLPDLEPRRWLLLNFTHQQVQAALSGQAVALARLPLVLPQLASGELIESFGPARRLQTPAQYWLRLSEGAAHKPEVQHFCDWLRAEAEATREALRA</sequence>
<dbReference type="EMBL" id="JAEDAL010000012">
    <property type="protein sequence ID" value="MBH9554330.1"/>
    <property type="molecule type" value="Genomic_DNA"/>
</dbReference>
<dbReference type="PROSITE" id="PS50931">
    <property type="entry name" value="HTH_LYSR"/>
    <property type="match status" value="1"/>
</dbReference>
<comment type="caution">
    <text evidence="6">The sequence shown here is derived from an EMBL/GenBank/DDBJ whole genome shotgun (WGS) entry which is preliminary data.</text>
</comment>
<keyword evidence="3" id="KW-0238">DNA-binding</keyword>
<dbReference type="GO" id="GO:0043565">
    <property type="term" value="F:sequence-specific DNA binding"/>
    <property type="evidence" value="ECO:0007669"/>
    <property type="project" value="TreeGrafter"/>
</dbReference>
<dbReference type="Gene3D" id="1.10.10.10">
    <property type="entry name" value="Winged helix-like DNA-binding domain superfamily/Winged helix DNA-binding domain"/>
    <property type="match status" value="1"/>
</dbReference>
<keyword evidence="4" id="KW-0804">Transcription</keyword>
<dbReference type="GO" id="GO:0006351">
    <property type="term" value="P:DNA-templated transcription"/>
    <property type="evidence" value="ECO:0007669"/>
    <property type="project" value="TreeGrafter"/>
</dbReference>
<dbReference type="FunFam" id="1.10.10.10:FF:000001">
    <property type="entry name" value="LysR family transcriptional regulator"/>
    <property type="match status" value="1"/>
</dbReference>
<organism evidence="6 7">
    <name type="scientific">Inhella gelatinilytica</name>
    <dbReference type="NCBI Taxonomy" id="2795030"/>
    <lineage>
        <taxon>Bacteria</taxon>
        <taxon>Pseudomonadati</taxon>
        <taxon>Pseudomonadota</taxon>
        <taxon>Betaproteobacteria</taxon>
        <taxon>Burkholderiales</taxon>
        <taxon>Sphaerotilaceae</taxon>
        <taxon>Inhella</taxon>
    </lineage>
</organism>
<dbReference type="InterPro" id="IPR058163">
    <property type="entry name" value="LysR-type_TF_proteobact-type"/>
</dbReference>
<comment type="similarity">
    <text evidence="1">Belongs to the LysR transcriptional regulatory family.</text>
</comment>
<dbReference type="Gene3D" id="3.40.190.10">
    <property type="entry name" value="Periplasmic binding protein-like II"/>
    <property type="match status" value="2"/>
</dbReference>
<proteinExistence type="inferred from homology"/>
<dbReference type="InterPro" id="IPR005119">
    <property type="entry name" value="LysR_subst-bd"/>
</dbReference>
<evidence type="ECO:0000313" key="6">
    <source>
        <dbReference type="EMBL" id="MBH9554330.1"/>
    </source>
</evidence>
<keyword evidence="7" id="KW-1185">Reference proteome</keyword>
<reference evidence="6" key="1">
    <citation type="submission" date="2020-12" db="EMBL/GenBank/DDBJ databases">
        <title>The genome sequence of Inhella sp. 4Y17.</title>
        <authorList>
            <person name="Liu Y."/>
        </authorList>
    </citation>
    <scope>NUCLEOTIDE SEQUENCE</scope>
    <source>
        <strain evidence="6">4Y10</strain>
    </source>
</reference>
<dbReference type="SUPFAM" id="SSF46785">
    <property type="entry name" value="Winged helix' DNA-binding domain"/>
    <property type="match status" value="1"/>
</dbReference>
<evidence type="ECO:0000256" key="2">
    <source>
        <dbReference type="ARBA" id="ARBA00023015"/>
    </source>
</evidence>